<keyword evidence="2 7" id="KW-0132">Cell division</keyword>
<dbReference type="NCBIfam" id="NF002058">
    <property type="entry name" value="PRK00888.1"/>
    <property type="match status" value="1"/>
</dbReference>
<keyword evidence="9" id="KW-1185">Reference proteome</keyword>
<dbReference type="InterPro" id="IPR007060">
    <property type="entry name" value="FtsL/DivIC"/>
</dbReference>
<dbReference type="GO" id="GO:0030428">
    <property type="term" value="C:cell septum"/>
    <property type="evidence" value="ECO:0007669"/>
    <property type="project" value="TreeGrafter"/>
</dbReference>
<dbReference type="Proteomes" id="UP000244906">
    <property type="component" value="Unassembled WGS sequence"/>
</dbReference>
<feature type="topological domain" description="Cytoplasmic" evidence="7">
    <location>
        <begin position="1"/>
        <end position="3"/>
    </location>
</feature>
<keyword evidence="7" id="KW-0175">Coiled coil</keyword>
<name>A0A2V1GPR5_9GAMM</name>
<comment type="subunit">
    <text evidence="7">Part of a complex composed of FtsB, FtsL and FtsQ.</text>
</comment>
<gene>
    <name evidence="7" type="primary">ftsB</name>
    <name evidence="8" type="ORF">DC094_18675</name>
</gene>
<keyword evidence="4 7" id="KW-1133">Transmembrane helix</keyword>
<evidence type="ECO:0000256" key="6">
    <source>
        <dbReference type="ARBA" id="ARBA00023306"/>
    </source>
</evidence>
<dbReference type="OrthoDB" id="7061211at2"/>
<keyword evidence="1 7" id="KW-1003">Cell membrane</keyword>
<evidence type="ECO:0000256" key="7">
    <source>
        <dbReference type="HAMAP-Rule" id="MF_00599"/>
    </source>
</evidence>
<feature type="coiled-coil region" evidence="7">
    <location>
        <begin position="43"/>
        <end position="70"/>
    </location>
</feature>
<dbReference type="PANTHER" id="PTHR37485:SF1">
    <property type="entry name" value="CELL DIVISION PROTEIN FTSB"/>
    <property type="match status" value="1"/>
</dbReference>
<evidence type="ECO:0000256" key="2">
    <source>
        <dbReference type="ARBA" id="ARBA00022618"/>
    </source>
</evidence>
<comment type="subcellular location">
    <subcellularLocation>
        <location evidence="7">Cell inner membrane</location>
        <topology evidence="7">Single-pass type II membrane protein</topology>
    </subcellularLocation>
    <text evidence="7">Localizes to the division septum.</text>
</comment>
<evidence type="ECO:0000313" key="8">
    <source>
        <dbReference type="EMBL" id="PVZ64891.1"/>
    </source>
</evidence>
<evidence type="ECO:0000256" key="3">
    <source>
        <dbReference type="ARBA" id="ARBA00022692"/>
    </source>
</evidence>
<dbReference type="HAMAP" id="MF_00599">
    <property type="entry name" value="FtsB"/>
    <property type="match status" value="1"/>
</dbReference>
<dbReference type="RefSeq" id="WP_116688645.1">
    <property type="nucleotide sequence ID" value="NZ_CAWNYD010000011.1"/>
</dbReference>
<accession>A0A2V1GPR5</accession>
<dbReference type="InterPro" id="IPR023081">
    <property type="entry name" value="Cell_div_FtsB"/>
</dbReference>
<dbReference type="AlphaFoldDB" id="A0A2V1GPR5"/>
<comment type="similarity">
    <text evidence="7">Belongs to the FtsB family.</text>
</comment>
<dbReference type="PANTHER" id="PTHR37485">
    <property type="entry name" value="CELL DIVISION PROTEIN FTSB"/>
    <property type="match status" value="1"/>
</dbReference>
<evidence type="ECO:0000256" key="1">
    <source>
        <dbReference type="ARBA" id="ARBA00022475"/>
    </source>
</evidence>
<proteinExistence type="inferred from homology"/>
<keyword evidence="5 7" id="KW-0472">Membrane</keyword>
<dbReference type="GO" id="GO:0032153">
    <property type="term" value="C:cell division site"/>
    <property type="evidence" value="ECO:0007669"/>
    <property type="project" value="UniProtKB-UniRule"/>
</dbReference>
<dbReference type="EMBL" id="QDDL01000011">
    <property type="protein sequence ID" value="PVZ64891.1"/>
    <property type="molecule type" value="Genomic_DNA"/>
</dbReference>
<evidence type="ECO:0000313" key="9">
    <source>
        <dbReference type="Proteomes" id="UP000244906"/>
    </source>
</evidence>
<feature type="topological domain" description="Periplasmic" evidence="7">
    <location>
        <begin position="22"/>
        <end position="93"/>
    </location>
</feature>
<sequence>MKYLPLVLLIMFSGLQYKLWLGDSGYLRLTRLDAEIVSQKQGNGELEQQNAQLSAEVKGLKQSLEAVEERARAELGMIRRGETFVQVIEPDSE</sequence>
<dbReference type="GO" id="GO:0043093">
    <property type="term" value="P:FtsZ-dependent cytokinesis"/>
    <property type="evidence" value="ECO:0007669"/>
    <property type="project" value="UniProtKB-UniRule"/>
</dbReference>
<dbReference type="GO" id="GO:0005886">
    <property type="term" value="C:plasma membrane"/>
    <property type="evidence" value="ECO:0007669"/>
    <property type="project" value="UniProtKB-SubCell"/>
</dbReference>
<keyword evidence="6 7" id="KW-0131">Cell cycle</keyword>
<organism evidence="8 9">
    <name type="scientific">Pelagibaculum spongiae</name>
    <dbReference type="NCBI Taxonomy" id="2080658"/>
    <lineage>
        <taxon>Bacteria</taxon>
        <taxon>Pseudomonadati</taxon>
        <taxon>Pseudomonadota</taxon>
        <taxon>Gammaproteobacteria</taxon>
        <taxon>Oceanospirillales</taxon>
        <taxon>Pelagibaculum</taxon>
    </lineage>
</organism>
<reference evidence="8 9" key="1">
    <citation type="submission" date="2018-04" db="EMBL/GenBank/DDBJ databases">
        <title>Thalassorhabdus spongiae gen. nov., sp. nov., isolated from a marine sponge in South-West Iceland.</title>
        <authorList>
            <person name="Knobloch S."/>
            <person name="Daussin A."/>
            <person name="Johannsson R."/>
            <person name="Marteinsson V.T."/>
        </authorList>
    </citation>
    <scope>NUCLEOTIDE SEQUENCE [LARGE SCALE GENOMIC DNA]</scope>
    <source>
        <strain evidence="8 9">Hp12</strain>
    </source>
</reference>
<comment type="function">
    <text evidence="7">Essential cell division protein. May link together the upstream cell division proteins, which are predominantly cytoplasmic, with the downstream cell division proteins, which are predominantly periplasmic.</text>
</comment>
<evidence type="ECO:0000256" key="4">
    <source>
        <dbReference type="ARBA" id="ARBA00022989"/>
    </source>
</evidence>
<comment type="caution">
    <text evidence="8">The sequence shown here is derived from an EMBL/GenBank/DDBJ whole genome shotgun (WGS) entry which is preliminary data.</text>
</comment>
<evidence type="ECO:0000256" key="5">
    <source>
        <dbReference type="ARBA" id="ARBA00023136"/>
    </source>
</evidence>
<keyword evidence="3 7" id="KW-0812">Transmembrane</keyword>
<dbReference type="Pfam" id="PF04977">
    <property type="entry name" value="DivIC"/>
    <property type="match status" value="1"/>
</dbReference>
<protein>
    <recommendedName>
        <fullName evidence="7">Cell division protein FtsB</fullName>
    </recommendedName>
</protein>
<keyword evidence="7" id="KW-0997">Cell inner membrane</keyword>